<organism evidence="9 10">
    <name type="scientific">Pseudozyma antarctica</name>
    <name type="common">Yeast</name>
    <name type="synonym">Candida antarctica</name>
    <dbReference type="NCBI Taxonomy" id="84753"/>
    <lineage>
        <taxon>Eukaryota</taxon>
        <taxon>Fungi</taxon>
        <taxon>Dikarya</taxon>
        <taxon>Basidiomycota</taxon>
        <taxon>Ustilaginomycotina</taxon>
        <taxon>Ustilaginomycetes</taxon>
        <taxon>Ustilaginales</taxon>
        <taxon>Ustilaginaceae</taxon>
        <taxon>Moesziomyces</taxon>
    </lineage>
</organism>
<dbReference type="GeneID" id="26305429"/>
<keyword evidence="6" id="KW-0175">Coiled coil</keyword>
<sequence length="1198" mass="125570">MPPSTRREVRLSASLPDNMTHASGPQPSDQTRSANLFMPNIESILENFELFKRKHISQNREIIKANAVHQLRIRELENRIQTLEAEKAEARLHTVGLEATVSHLHHAMASIYAGWHLIGKGFANSTSDPASIPSFHFDAQPLSWPPSNRVKLEPNPNTAAVVKQVAVAPGGHVSRLEEEPLQGPREDVVTTESNYKAWHHSFGPLQSAQHPMVDGSGPSATSIIDIEGAPSPMGSPQLPDELEDAIAAAAERNMSQAWSNRGGAATPVPKPLSLNMFFSASQDSESIDNSNRQALRRSGRKSSRRQSGFIASQSKHDPQGNASDVPHSERQSSPPPSSDPHDDLYLPSEANSEAMDGILAYNGQEATYVNRSSAFQHPPTPFLDITNHTTGTSYMDASSAQYTGCEPVPTQEPSSKASTTDTPHAWPREEPAAASSSSEARTPGGRKRKVPSHELPEPLPTPMRLFGTAAASDATPMATAPVDSESDPATGRTRRVRKSINYALPKLNTKMRKPDPSDMIPATTPHRSNRSTPSSARGMIGSTGNLSDIRKLHEEAALHQSPAERTSNLRLTGSPRASTSRAKLLAAQPLTAQEDAGGRMADLFEIRQQAKMLADQSNASHPTSSRPHAFWDNITDTSDDESRATSNADLGELAELEAAMGELSTVDEAHQADTPRAPQPSAWPSRSTVQMSASSSTDSMVSGSSGGTLAQRPSLRRKTTTLPSRSRQSSVEQALPSDNVLATRPGPESAAINASSNTAHAKVEGDAKSAGPNELNLDRKEQAQSVAKNSNPGEVKRATRQPPAVTSSDTTTVEIGKGRPPPAAAAGSLVAGMKPKQRPASAGALLSSRSVSASASVDSSVERPRTFSGATAASAGMAQSQSSAGSSGGTTRSAVSTAQQRASLHSALTSQSNKTGASQVTPRIGAKGLPPTSTPTFRESPRMTSTPMLRPTPSASSLASESSGRSSPALSVTSSTSAGTQLSSSTRASMKTSTTATSSGHPARRPGTAGSLSRDNTTPKIGTQNTTMPGARPQPARSMPSLRRGSDKAGVTSTPRITVRSTSSTSASSGVGLNGSLAASSATTIAASKVARAMSSGMPVRAKEAAAAPMGLGIDFSSVVDEVPAGKELLSLTGEIEQVVQLASSPLRASSSPSSRSSAAPSSSPRSTYKASHDDAPTLGGLQAKTRRTSRRISSMTA</sequence>
<dbReference type="Pfam" id="PF07557">
    <property type="entry name" value="Shugoshin_C"/>
    <property type="match status" value="1"/>
</dbReference>
<keyword evidence="4" id="KW-0132">Cell division</keyword>
<dbReference type="PANTHER" id="PTHR21577">
    <property type="entry name" value="SHUGOSHIN"/>
    <property type="match status" value="1"/>
</dbReference>
<evidence type="ECO:0000313" key="10">
    <source>
        <dbReference type="Proteomes" id="UP000053758"/>
    </source>
</evidence>
<reference evidence="10" key="1">
    <citation type="journal article" date="2014" name="Genome Announc.">
        <title>Draft Genome Sequence of the Yeast Pseudozyma antarctica Type Strain JCM10317, a Producer of the Glycolipid Biosurfactants, Mannosylerythritol Lipids.</title>
        <authorList>
            <person name="Saika A."/>
            <person name="Koike H."/>
            <person name="Hori T."/>
            <person name="Fukuoka T."/>
            <person name="Sato S."/>
            <person name="Habe H."/>
            <person name="Kitamoto D."/>
            <person name="Morita T."/>
        </authorList>
    </citation>
    <scope>NUCLEOTIDE SEQUENCE [LARGE SCALE GENOMIC DNA]</scope>
    <source>
        <strain evidence="10">JCM 10317</strain>
    </source>
</reference>
<dbReference type="Proteomes" id="UP000053758">
    <property type="component" value="Unassembled WGS sequence"/>
</dbReference>
<evidence type="ECO:0000313" key="9">
    <source>
        <dbReference type="EMBL" id="GAK66390.1"/>
    </source>
</evidence>
<keyword evidence="5" id="KW-0159">Chromosome partition</keyword>
<comment type="subcellular location">
    <subcellularLocation>
        <location evidence="1">Chromosome</location>
        <location evidence="1">Centromere</location>
    </subcellularLocation>
</comment>
<dbReference type="InterPro" id="IPR038889">
    <property type="entry name" value="Shugoshin1/2"/>
</dbReference>
<dbReference type="AlphaFoldDB" id="A0A081CI94"/>
<dbReference type="PANTHER" id="PTHR21577:SF3">
    <property type="entry name" value="SHUGOSHIN 1-RELATED"/>
    <property type="match status" value="1"/>
</dbReference>
<evidence type="ECO:0000256" key="1">
    <source>
        <dbReference type="ARBA" id="ARBA00004584"/>
    </source>
</evidence>
<accession>A0A081CI94</accession>
<evidence type="ECO:0000256" key="8">
    <source>
        <dbReference type="ARBA" id="ARBA00023328"/>
    </source>
</evidence>
<dbReference type="GO" id="GO:0051301">
    <property type="term" value="P:cell division"/>
    <property type="evidence" value="ECO:0007669"/>
    <property type="project" value="UniProtKB-KW"/>
</dbReference>
<evidence type="ECO:0000256" key="2">
    <source>
        <dbReference type="ARBA" id="ARBA00010845"/>
    </source>
</evidence>
<dbReference type="EMBL" id="DF830080">
    <property type="protein sequence ID" value="GAK66390.1"/>
    <property type="molecule type" value="Genomic_DNA"/>
</dbReference>
<dbReference type="GO" id="GO:0005634">
    <property type="term" value="C:nucleus"/>
    <property type="evidence" value="ECO:0007669"/>
    <property type="project" value="InterPro"/>
</dbReference>
<keyword evidence="10" id="KW-1185">Reference proteome</keyword>
<name>A0A081CI94_PSEA2</name>
<dbReference type="OrthoDB" id="5394106at2759"/>
<dbReference type="RefSeq" id="XP_014655226.1">
    <property type="nucleotide sequence ID" value="XM_014799740.1"/>
</dbReference>
<dbReference type="HOGENOM" id="CLU_269171_0_0_1"/>
<evidence type="ECO:0000256" key="4">
    <source>
        <dbReference type="ARBA" id="ARBA00022618"/>
    </source>
</evidence>
<evidence type="ECO:0000256" key="6">
    <source>
        <dbReference type="ARBA" id="ARBA00023054"/>
    </source>
</evidence>
<keyword evidence="3" id="KW-0158">Chromosome</keyword>
<dbReference type="InterPro" id="IPR011515">
    <property type="entry name" value="Shugoshin_C"/>
</dbReference>
<dbReference type="GO" id="GO:0000775">
    <property type="term" value="C:chromosome, centromeric region"/>
    <property type="evidence" value="ECO:0007669"/>
    <property type="project" value="UniProtKB-SubCell"/>
</dbReference>
<gene>
    <name evidence="9" type="ORF">PAN0_013c4612</name>
</gene>
<comment type="similarity">
    <text evidence="2">Belongs to the shugoshin family.</text>
</comment>
<dbReference type="GO" id="GO:0045132">
    <property type="term" value="P:meiotic chromosome segregation"/>
    <property type="evidence" value="ECO:0007669"/>
    <property type="project" value="InterPro"/>
</dbReference>
<evidence type="ECO:0000256" key="5">
    <source>
        <dbReference type="ARBA" id="ARBA00022829"/>
    </source>
</evidence>
<proteinExistence type="inferred from homology"/>
<evidence type="ECO:0000256" key="7">
    <source>
        <dbReference type="ARBA" id="ARBA00023306"/>
    </source>
</evidence>
<keyword evidence="7" id="KW-0131">Cell cycle</keyword>
<evidence type="ECO:0000256" key="3">
    <source>
        <dbReference type="ARBA" id="ARBA00022454"/>
    </source>
</evidence>
<protein>
    <submittedName>
        <fullName evidence="9">Uncharacterized protein</fullName>
    </submittedName>
</protein>
<keyword evidence="8" id="KW-0137">Centromere</keyword>